<dbReference type="Proteomes" id="UP000620124">
    <property type="component" value="Unassembled WGS sequence"/>
</dbReference>
<organism evidence="3 4">
    <name type="scientific">Mycena venus</name>
    <dbReference type="NCBI Taxonomy" id="2733690"/>
    <lineage>
        <taxon>Eukaryota</taxon>
        <taxon>Fungi</taxon>
        <taxon>Dikarya</taxon>
        <taxon>Basidiomycota</taxon>
        <taxon>Agaricomycotina</taxon>
        <taxon>Agaricomycetes</taxon>
        <taxon>Agaricomycetidae</taxon>
        <taxon>Agaricales</taxon>
        <taxon>Marasmiineae</taxon>
        <taxon>Mycenaceae</taxon>
        <taxon>Mycena</taxon>
    </lineage>
</organism>
<dbReference type="OrthoDB" id="329666at2759"/>
<evidence type="ECO:0000256" key="2">
    <source>
        <dbReference type="ARBA" id="ARBA00023242"/>
    </source>
</evidence>
<comment type="caution">
    <text evidence="3">The sequence shown here is derived from an EMBL/GenBank/DDBJ whole genome shotgun (WGS) entry which is preliminary data.</text>
</comment>
<dbReference type="AlphaFoldDB" id="A0A8H7CI59"/>
<evidence type="ECO:0000313" key="4">
    <source>
        <dbReference type="Proteomes" id="UP000620124"/>
    </source>
</evidence>
<evidence type="ECO:0000256" key="1">
    <source>
        <dbReference type="ARBA" id="ARBA00004123"/>
    </source>
</evidence>
<keyword evidence="4" id="KW-1185">Reference proteome</keyword>
<proteinExistence type="predicted"/>
<name>A0A8H7CI59_9AGAR</name>
<accession>A0A8H7CI59</accession>
<reference evidence="3" key="1">
    <citation type="submission" date="2020-05" db="EMBL/GenBank/DDBJ databases">
        <title>Mycena genomes resolve the evolution of fungal bioluminescence.</title>
        <authorList>
            <person name="Tsai I.J."/>
        </authorList>
    </citation>
    <scope>NUCLEOTIDE SEQUENCE</scope>
    <source>
        <strain evidence="3">CCC161011</strain>
    </source>
</reference>
<dbReference type="PANTHER" id="PTHR13489">
    <property type="entry name" value="MINI-CHROMOSOME MAINTENANCE COMPLEX-BINDING PROTEIN"/>
    <property type="match status" value="1"/>
</dbReference>
<evidence type="ECO:0000313" key="3">
    <source>
        <dbReference type="EMBL" id="KAF7338574.1"/>
    </source>
</evidence>
<dbReference type="GO" id="GO:0006261">
    <property type="term" value="P:DNA-templated DNA replication"/>
    <property type="evidence" value="ECO:0007669"/>
    <property type="project" value="TreeGrafter"/>
</dbReference>
<keyword evidence="2" id="KW-0539">Nucleus</keyword>
<dbReference type="InterPro" id="IPR019140">
    <property type="entry name" value="MCM_complex-bd"/>
</dbReference>
<dbReference type="EMBL" id="JACAZI010000021">
    <property type="protein sequence ID" value="KAF7338574.1"/>
    <property type="molecule type" value="Genomic_DNA"/>
</dbReference>
<protein>
    <submittedName>
        <fullName evidence="3">Mini-chromosome maintenance complex-binding protein</fullName>
    </submittedName>
</protein>
<dbReference type="PANTHER" id="PTHR13489:SF0">
    <property type="entry name" value="MINI-CHROMOSOME MAINTENANCE COMPLEX-BINDING PROTEIN"/>
    <property type="match status" value="1"/>
</dbReference>
<dbReference type="Pfam" id="PF09739">
    <property type="entry name" value="MCM_bind"/>
    <property type="match status" value="1"/>
</dbReference>
<sequence length="582" mass="64643">MYLRRLNYFRQWRGGLGTIESGTCDGRERGCPVPICQEAKRAALTSCALFGYALVSRVQLAKTTIRMVSAVPIDALSDPTRELLELYDANQDTDDFPAKVARHFADIFSSKDAFSEIPSIHTVTMDPRRRDRCLVSFRAMIQDTSPSPEMYLAKRSGGRCGGWGLADDASSADFNYADLRENTVVWAVNIPGESEWVASEIDGPNVSFTQSTLPETHPHKFPVPGTPHLGVQVKVYDTADSLKSTDLVSLVGILTMESMSSDLEPENDLLVPTLHVLFSRPLPLPLVPRVFPYSPAVAAFETLREELISWIATEGLAGDKDAAEWVLLNIIAKVQSRTPPLLPPSLTLSRFPPPPSHSSTPSLCTVLSHLLPVVVTLPLSLDILNTSPFAPESKHEELCSGWLQLPHGATCVVTEGGITEGGLVEKGLMNLRALQEMMTNQTLEYIFPFSRFTFDTDVGFLVLSEGRKSTFFQTHINRIKFNYHLSKRWQCSDNWWVVQSWEVLLSGTLSPSTSKKTSSKSEKPLRRWAEAVTSDDLIHRMTVARLLTLSMHQSEVSIDIWERTRALEAVREARLSAIGTQS</sequence>
<comment type="subcellular location">
    <subcellularLocation>
        <location evidence="1">Nucleus</location>
    </subcellularLocation>
</comment>
<dbReference type="GO" id="GO:0003682">
    <property type="term" value="F:chromatin binding"/>
    <property type="evidence" value="ECO:0007669"/>
    <property type="project" value="TreeGrafter"/>
</dbReference>
<dbReference type="GO" id="GO:0005634">
    <property type="term" value="C:nucleus"/>
    <property type="evidence" value="ECO:0007669"/>
    <property type="project" value="UniProtKB-SubCell"/>
</dbReference>
<gene>
    <name evidence="3" type="ORF">MVEN_02083700</name>
</gene>